<evidence type="ECO:0000313" key="11">
    <source>
        <dbReference type="EMBL" id="KOA19995.1"/>
    </source>
</evidence>
<dbReference type="STRING" id="36844.SAMN04488501_11234"/>
<dbReference type="EC" id="2.7.2.8" evidence="9"/>
<evidence type="ECO:0000256" key="6">
    <source>
        <dbReference type="ARBA" id="ARBA00022777"/>
    </source>
</evidence>
<comment type="pathway">
    <text evidence="1 9">Amino-acid biosynthesis; L-arginine biosynthesis; N(2)-acetyl-L-ornithine from L-glutamate: step 2/4.</text>
</comment>
<dbReference type="UniPathway" id="UPA00068">
    <property type="reaction ID" value="UER00107"/>
</dbReference>
<dbReference type="PIRSF" id="PIRSF000728">
    <property type="entry name" value="NAGK"/>
    <property type="match status" value="1"/>
</dbReference>
<dbReference type="SUPFAM" id="SSF53633">
    <property type="entry name" value="Carbamate kinase-like"/>
    <property type="match status" value="1"/>
</dbReference>
<name>A0A0L6ZAJ5_9CLOT</name>
<keyword evidence="5 9" id="KW-0547">Nucleotide-binding</keyword>
<dbReference type="PANTHER" id="PTHR23342:SF0">
    <property type="entry name" value="N-ACETYLGLUTAMATE SYNTHASE, MITOCHONDRIAL"/>
    <property type="match status" value="1"/>
</dbReference>
<comment type="caution">
    <text evidence="11">The sequence shown here is derived from an EMBL/GenBank/DDBJ whole genome shotgun (WGS) entry which is preliminary data.</text>
</comment>
<dbReference type="InterPro" id="IPR004662">
    <property type="entry name" value="AcgluKinase_fam"/>
</dbReference>
<keyword evidence="9" id="KW-0963">Cytoplasm</keyword>
<dbReference type="PANTHER" id="PTHR23342">
    <property type="entry name" value="N-ACETYLGLUTAMATE SYNTHASE"/>
    <property type="match status" value="1"/>
</dbReference>
<keyword evidence="3 9" id="KW-0028">Amino-acid biosynthesis</keyword>
<evidence type="ECO:0000256" key="2">
    <source>
        <dbReference type="ARBA" id="ARBA00022571"/>
    </source>
</evidence>
<keyword evidence="7 9" id="KW-0067">ATP-binding</keyword>
<feature type="domain" description="Aspartate/glutamate/uridylate kinase" evidence="10">
    <location>
        <begin position="29"/>
        <end position="270"/>
    </location>
</feature>
<proteinExistence type="inferred from homology"/>
<dbReference type="InterPro" id="IPR001057">
    <property type="entry name" value="Glu/AcGlu_kinase"/>
</dbReference>
<reference evidence="12" key="1">
    <citation type="submission" date="2015-08" db="EMBL/GenBank/DDBJ databases">
        <title>Genome sequence of the strict anaerobe Clostridium homopropionicum LuHBu1 (DSM 5847T).</title>
        <authorList>
            <person name="Poehlein A."/>
            <person name="Beck M."/>
            <person name="Schiel-Bengelsdorf B."/>
            <person name="Bengelsdorf F.R."/>
            <person name="Daniel R."/>
            <person name="Duerre P."/>
        </authorList>
    </citation>
    <scope>NUCLEOTIDE SEQUENCE [LARGE SCALE GENOMIC DNA]</scope>
    <source>
        <strain evidence="12">DSM 5847</strain>
    </source>
</reference>
<dbReference type="InterPro" id="IPR036393">
    <property type="entry name" value="AceGlu_kinase-like_sf"/>
</dbReference>
<gene>
    <name evidence="9 11" type="primary">argB</name>
    <name evidence="11" type="ORF">CLHOM_15600</name>
</gene>
<keyword evidence="12" id="KW-1185">Reference proteome</keyword>
<comment type="subcellular location">
    <subcellularLocation>
        <location evidence="9">Cytoplasm</location>
    </subcellularLocation>
</comment>
<dbReference type="Proteomes" id="UP000037043">
    <property type="component" value="Unassembled WGS sequence"/>
</dbReference>
<comment type="catalytic activity">
    <reaction evidence="8 9">
        <text>N-acetyl-L-glutamate + ATP = N-acetyl-L-glutamyl 5-phosphate + ADP</text>
        <dbReference type="Rhea" id="RHEA:14629"/>
        <dbReference type="ChEBI" id="CHEBI:30616"/>
        <dbReference type="ChEBI" id="CHEBI:44337"/>
        <dbReference type="ChEBI" id="CHEBI:57936"/>
        <dbReference type="ChEBI" id="CHEBI:456216"/>
        <dbReference type="EC" id="2.7.2.8"/>
    </reaction>
</comment>
<keyword evidence="6 9" id="KW-0418">Kinase</keyword>
<dbReference type="AlphaFoldDB" id="A0A0L6ZAJ5"/>
<dbReference type="NCBIfam" id="TIGR00761">
    <property type="entry name" value="argB"/>
    <property type="match status" value="1"/>
</dbReference>
<dbReference type="PATRIC" id="fig|1121318.3.peg.1569"/>
<feature type="binding site" evidence="9">
    <location>
        <position position="91"/>
    </location>
    <ligand>
        <name>substrate</name>
    </ligand>
</feature>
<evidence type="ECO:0000256" key="1">
    <source>
        <dbReference type="ARBA" id="ARBA00004828"/>
    </source>
</evidence>
<feature type="binding site" evidence="9">
    <location>
        <position position="188"/>
    </location>
    <ligand>
        <name>substrate</name>
    </ligand>
</feature>
<dbReference type="CDD" id="cd04250">
    <property type="entry name" value="AAK_NAGK-C"/>
    <property type="match status" value="1"/>
</dbReference>
<dbReference type="InterPro" id="IPR001048">
    <property type="entry name" value="Asp/Glu/Uridylate_kinase"/>
</dbReference>
<dbReference type="Pfam" id="PF00696">
    <property type="entry name" value="AA_kinase"/>
    <property type="match status" value="1"/>
</dbReference>
<evidence type="ECO:0000313" key="12">
    <source>
        <dbReference type="Proteomes" id="UP000037043"/>
    </source>
</evidence>
<dbReference type="EMBL" id="LHUR01000021">
    <property type="protein sequence ID" value="KOA19995.1"/>
    <property type="molecule type" value="Genomic_DNA"/>
</dbReference>
<organism evidence="11 12">
    <name type="scientific">Clostridium homopropionicum DSM 5847</name>
    <dbReference type="NCBI Taxonomy" id="1121318"/>
    <lineage>
        <taxon>Bacteria</taxon>
        <taxon>Bacillati</taxon>
        <taxon>Bacillota</taxon>
        <taxon>Clostridia</taxon>
        <taxon>Eubacteriales</taxon>
        <taxon>Clostridiaceae</taxon>
        <taxon>Clostridium</taxon>
    </lineage>
</organism>
<feature type="site" description="Transition state stabilizer" evidence="9">
    <location>
        <position position="34"/>
    </location>
</feature>
<comment type="function">
    <text evidence="9">Catalyzes the ATP-dependent phosphorylation of N-acetyl-L-glutamate.</text>
</comment>
<dbReference type="GO" id="GO:0042450">
    <property type="term" value="P:L-arginine biosynthetic process via ornithine"/>
    <property type="evidence" value="ECO:0007669"/>
    <property type="project" value="UniProtKB-UniRule"/>
</dbReference>
<evidence type="ECO:0000256" key="4">
    <source>
        <dbReference type="ARBA" id="ARBA00022679"/>
    </source>
</evidence>
<feature type="binding site" evidence="9">
    <location>
        <begin position="69"/>
        <end position="70"/>
    </location>
    <ligand>
        <name>substrate</name>
    </ligand>
</feature>
<keyword evidence="2 9" id="KW-0055">Arginine biosynthesis</keyword>
<dbReference type="InterPro" id="IPR041727">
    <property type="entry name" value="NAGK-C"/>
</dbReference>
<dbReference type="GO" id="GO:0005737">
    <property type="term" value="C:cytoplasm"/>
    <property type="evidence" value="ECO:0007669"/>
    <property type="project" value="UniProtKB-SubCell"/>
</dbReference>
<dbReference type="PRINTS" id="PR00474">
    <property type="entry name" value="GLU5KINASE"/>
</dbReference>
<keyword evidence="4 9" id="KW-0808">Transferase</keyword>
<accession>A0A0L6ZAJ5</accession>
<dbReference type="HAMAP" id="MF_00082">
    <property type="entry name" value="ArgB"/>
    <property type="match status" value="1"/>
</dbReference>
<evidence type="ECO:0000256" key="5">
    <source>
        <dbReference type="ARBA" id="ARBA00022741"/>
    </source>
</evidence>
<evidence type="ECO:0000259" key="10">
    <source>
        <dbReference type="Pfam" id="PF00696"/>
    </source>
</evidence>
<dbReference type="Gene3D" id="3.40.1160.10">
    <property type="entry name" value="Acetylglutamate kinase-like"/>
    <property type="match status" value="1"/>
</dbReference>
<sequence>MFSKDSDTNVQRADILIQALPYIQRFNGKTVVIKYGGNAMINEDLKNTVIRDIVLMNCVGIRVVIVHGGGPEINDFLNKIGKKSEFINGLRVTDEETIDVVQMVLAGKVNKDLVSLIHKNGGKAVGLCGIDAGLLKAEKMKGKDGADIGYVGNVVEVDDAIIENCLNGGYIPVISTVALGKEDGKVYNINADLAAAKISVKLNAEKFILITDVPGVLTDPKDESTLIPQLKVEDIPELIKRKVISGGMIPKIDCCIEAANGGVKRTHIIDGRVTHSLLLEIFSNEGVGTMIY</sequence>
<dbReference type="GO" id="GO:0005524">
    <property type="term" value="F:ATP binding"/>
    <property type="evidence" value="ECO:0007669"/>
    <property type="project" value="UniProtKB-UniRule"/>
</dbReference>
<protein>
    <recommendedName>
        <fullName evidence="9">Acetylglutamate kinase</fullName>
        <ecNumber evidence="9">2.7.2.8</ecNumber>
    </recommendedName>
    <alternativeName>
        <fullName evidence="9">N-acetyl-L-glutamate 5-phosphotransferase</fullName>
    </alternativeName>
    <alternativeName>
        <fullName evidence="9">NAG kinase</fullName>
        <shortName evidence="9">NAGK</shortName>
    </alternativeName>
</protein>
<evidence type="ECO:0000256" key="8">
    <source>
        <dbReference type="ARBA" id="ARBA00048141"/>
    </source>
</evidence>
<evidence type="ECO:0000256" key="3">
    <source>
        <dbReference type="ARBA" id="ARBA00022605"/>
    </source>
</evidence>
<evidence type="ECO:0000256" key="7">
    <source>
        <dbReference type="ARBA" id="ARBA00022840"/>
    </source>
</evidence>
<evidence type="ECO:0000256" key="9">
    <source>
        <dbReference type="HAMAP-Rule" id="MF_00082"/>
    </source>
</evidence>
<dbReference type="InterPro" id="IPR037528">
    <property type="entry name" value="ArgB"/>
</dbReference>
<dbReference type="RefSeq" id="WP_052221124.1">
    <property type="nucleotide sequence ID" value="NZ_LHUR01000021.1"/>
</dbReference>
<comment type="similarity">
    <text evidence="9">Belongs to the acetylglutamate kinase family. ArgB subfamily.</text>
</comment>
<dbReference type="GO" id="GO:0003991">
    <property type="term" value="F:acetylglutamate kinase activity"/>
    <property type="evidence" value="ECO:0007669"/>
    <property type="project" value="UniProtKB-UniRule"/>
</dbReference>
<feature type="site" description="Transition state stabilizer" evidence="9">
    <location>
        <position position="251"/>
    </location>
</feature>
<dbReference type="FunFam" id="3.40.1160.10:FF:000004">
    <property type="entry name" value="Acetylglutamate kinase"/>
    <property type="match status" value="1"/>
</dbReference>